<dbReference type="GO" id="GO:0030674">
    <property type="term" value="F:protein-macromolecule adaptor activity"/>
    <property type="evidence" value="ECO:0007669"/>
    <property type="project" value="TreeGrafter"/>
</dbReference>
<comment type="caution">
    <text evidence="3">The sequence shown here is derived from an EMBL/GenBank/DDBJ whole genome shotgun (WGS) entry which is preliminary data.</text>
</comment>
<dbReference type="GO" id="GO:0043548">
    <property type="term" value="F:phosphatidylinositol 3-kinase binding"/>
    <property type="evidence" value="ECO:0007669"/>
    <property type="project" value="TreeGrafter"/>
</dbReference>
<sequence>MAEAKSLVPFACQRCSQPLHLDDSLNSFSEHISAELNLPIHSNPDVDLESQATSFDHYVPPCRLSDSGNGANGFMLISDENEVDLLSHQFKIKAALFDTVSGNSNIDHPLCDECADNLIEILDEQLKITQEDYDDYCKYYKMLQNERDEPKLNDLEKELGDLNAEEKRLLDELEALQKEEEETMKAIEEQEAISKKYSKGRREIF</sequence>
<dbReference type="GO" id="GO:0000407">
    <property type="term" value="C:phagophore assembly site"/>
    <property type="evidence" value="ECO:0007669"/>
    <property type="project" value="TreeGrafter"/>
</dbReference>
<dbReference type="PANTHER" id="PTHR12768">
    <property type="entry name" value="BECLIN 1"/>
    <property type="match status" value="1"/>
</dbReference>
<dbReference type="PANTHER" id="PTHR12768:SF4">
    <property type="entry name" value="BECLIN-1"/>
    <property type="match status" value="1"/>
</dbReference>
<evidence type="ECO:0000313" key="3">
    <source>
        <dbReference type="EMBL" id="KAJ8967402.1"/>
    </source>
</evidence>
<dbReference type="GO" id="GO:0034272">
    <property type="term" value="C:phosphatidylinositol 3-kinase complex, class III, type II"/>
    <property type="evidence" value="ECO:0007669"/>
    <property type="project" value="TreeGrafter"/>
</dbReference>
<dbReference type="Pfam" id="PF17675">
    <property type="entry name" value="APG6_N"/>
    <property type="match status" value="1"/>
</dbReference>
<keyword evidence="4" id="KW-1185">Reference proteome</keyword>
<dbReference type="GO" id="GO:0034271">
    <property type="term" value="C:phosphatidylinositol 3-kinase complex, class III, type I"/>
    <property type="evidence" value="ECO:0007669"/>
    <property type="project" value="TreeGrafter"/>
</dbReference>
<feature type="coiled-coil region" evidence="1">
    <location>
        <begin position="152"/>
        <end position="193"/>
    </location>
</feature>
<dbReference type="Proteomes" id="UP001162156">
    <property type="component" value="Unassembled WGS sequence"/>
</dbReference>
<accession>A0AAV8ZNH7</accession>
<evidence type="ECO:0000256" key="1">
    <source>
        <dbReference type="SAM" id="Coils"/>
    </source>
</evidence>
<dbReference type="AlphaFoldDB" id="A0AAV8ZNH7"/>
<dbReference type="InterPro" id="IPR041691">
    <property type="entry name" value="Atg6/beclin_CC"/>
</dbReference>
<dbReference type="EMBL" id="JANEYF010000856">
    <property type="protein sequence ID" value="KAJ8967402.1"/>
    <property type="molecule type" value="Genomic_DNA"/>
</dbReference>
<evidence type="ECO:0000259" key="2">
    <source>
        <dbReference type="Pfam" id="PF17675"/>
    </source>
</evidence>
<keyword evidence="1" id="KW-0175">Coiled coil</keyword>
<reference evidence="3" key="1">
    <citation type="journal article" date="2023" name="Insect Mol. Biol.">
        <title>Genome sequencing provides insights into the evolution of gene families encoding plant cell wall-degrading enzymes in longhorned beetles.</title>
        <authorList>
            <person name="Shin N.R."/>
            <person name="Okamura Y."/>
            <person name="Kirsch R."/>
            <person name="Pauchet Y."/>
        </authorList>
    </citation>
    <scope>NUCLEOTIDE SEQUENCE</scope>
    <source>
        <strain evidence="3">RBIC_L_NR</strain>
    </source>
</reference>
<protein>
    <recommendedName>
        <fullName evidence="2">Atg6/beclin coiled-coil domain-containing protein</fullName>
    </recommendedName>
</protein>
<dbReference type="GO" id="GO:0006995">
    <property type="term" value="P:cellular response to nitrogen starvation"/>
    <property type="evidence" value="ECO:0007669"/>
    <property type="project" value="TreeGrafter"/>
</dbReference>
<feature type="domain" description="Atg6/beclin coiled-coil" evidence="2">
    <location>
        <begin position="109"/>
        <end position="199"/>
    </location>
</feature>
<organism evidence="3 4">
    <name type="scientific">Rhamnusium bicolor</name>
    <dbReference type="NCBI Taxonomy" id="1586634"/>
    <lineage>
        <taxon>Eukaryota</taxon>
        <taxon>Metazoa</taxon>
        <taxon>Ecdysozoa</taxon>
        <taxon>Arthropoda</taxon>
        <taxon>Hexapoda</taxon>
        <taxon>Insecta</taxon>
        <taxon>Pterygota</taxon>
        <taxon>Neoptera</taxon>
        <taxon>Endopterygota</taxon>
        <taxon>Coleoptera</taxon>
        <taxon>Polyphaga</taxon>
        <taxon>Cucujiformia</taxon>
        <taxon>Chrysomeloidea</taxon>
        <taxon>Cerambycidae</taxon>
        <taxon>Lepturinae</taxon>
        <taxon>Rhagiini</taxon>
        <taxon>Rhamnusium</taxon>
    </lineage>
</organism>
<proteinExistence type="predicted"/>
<gene>
    <name evidence="3" type="ORF">NQ314_002909</name>
</gene>
<dbReference type="InterPro" id="IPR007243">
    <property type="entry name" value="Atg6/Beclin"/>
</dbReference>
<dbReference type="GO" id="GO:0000045">
    <property type="term" value="P:autophagosome assembly"/>
    <property type="evidence" value="ECO:0007669"/>
    <property type="project" value="TreeGrafter"/>
</dbReference>
<name>A0AAV8ZNH7_9CUCU</name>
<evidence type="ECO:0000313" key="4">
    <source>
        <dbReference type="Proteomes" id="UP001162156"/>
    </source>
</evidence>
<dbReference type="GO" id="GO:0000423">
    <property type="term" value="P:mitophagy"/>
    <property type="evidence" value="ECO:0007669"/>
    <property type="project" value="TreeGrafter"/>
</dbReference>
<dbReference type="GO" id="GO:0045324">
    <property type="term" value="P:late endosome to vacuole transport"/>
    <property type="evidence" value="ECO:0007669"/>
    <property type="project" value="TreeGrafter"/>
</dbReference>